<dbReference type="InterPro" id="IPR027266">
    <property type="entry name" value="TrmE/GcvT-like"/>
</dbReference>
<dbReference type="SUPFAM" id="SSF103025">
    <property type="entry name" value="Folate-binding domain"/>
    <property type="match status" value="1"/>
</dbReference>
<name>A0AAE6EHR3_AGRTU</name>
<sequence length="186" mass="19844">MTMNMRVSSPVPGTLAESKAARVSILAAQARLSLRARGDLAPLSAALGLSLPDRIGTRAASGETETLRLGPDEWTILAPISEIDRLVAACAGVYASNPHSLVDISGREVTLLIEGPQAAELLTLGCARDIETIAVGEGRRTIFDGVTVVLWRDAENRFRMDVWNSFVSHLGHLLETGCKELAADIV</sequence>
<dbReference type="AlphaFoldDB" id="A0AAE6EHR3"/>
<organism evidence="1 2">
    <name type="scientific">Agrobacterium tumefaciens</name>
    <dbReference type="NCBI Taxonomy" id="358"/>
    <lineage>
        <taxon>Bacteria</taxon>
        <taxon>Pseudomonadati</taxon>
        <taxon>Pseudomonadota</taxon>
        <taxon>Alphaproteobacteria</taxon>
        <taxon>Hyphomicrobiales</taxon>
        <taxon>Rhizobiaceae</taxon>
        <taxon>Rhizobium/Agrobacterium group</taxon>
        <taxon>Agrobacterium</taxon>
        <taxon>Agrobacterium tumefaciens complex</taxon>
    </lineage>
</organism>
<dbReference type="EMBL" id="CP039898">
    <property type="protein sequence ID" value="QCL81861.1"/>
    <property type="molecule type" value="Genomic_DNA"/>
</dbReference>
<dbReference type="Proteomes" id="UP000298579">
    <property type="component" value="Chromosome linear"/>
</dbReference>
<dbReference type="GO" id="GO:1901053">
    <property type="term" value="P:sarcosine catabolic process"/>
    <property type="evidence" value="ECO:0007669"/>
    <property type="project" value="InterPro"/>
</dbReference>
<dbReference type="NCBIfam" id="TIGR01375">
    <property type="entry name" value="soxG"/>
    <property type="match status" value="1"/>
</dbReference>
<dbReference type="InterPro" id="IPR007375">
    <property type="entry name" value="SoxG"/>
</dbReference>
<gene>
    <name evidence="1" type="primary">soxG</name>
    <name evidence="1" type="ORF">CFBP5877_22540</name>
</gene>
<reference evidence="1 2" key="1">
    <citation type="submission" date="2019-04" db="EMBL/GenBank/DDBJ databases">
        <title>Complete genome sequence of Agrobacterium tumefaciens CFBP5877.</title>
        <authorList>
            <person name="Huang Y.-Y."/>
            <person name="Chiang H.-Y."/>
            <person name="Chou L."/>
            <person name="Lai E.-M."/>
            <person name="Kuo C.-H."/>
        </authorList>
    </citation>
    <scope>NUCLEOTIDE SEQUENCE [LARGE SCALE GENOMIC DNA]</scope>
    <source>
        <strain evidence="1 2">CFBP5877</strain>
    </source>
</reference>
<protein>
    <submittedName>
        <fullName evidence="1">Sarcosine oxidase subunit gamma family protein</fullName>
    </submittedName>
</protein>
<evidence type="ECO:0000313" key="1">
    <source>
        <dbReference type="EMBL" id="QCL81861.1"/>
    </source>
</evidence>
<proteinExistence type="predicted"/>
<dbReference type="InterPro" id="IPR006280">
    <property type="entry name" value="SoxG_het"/>
</dbReference>
<dbReference type="Gene3D" id="3.30.1360.120">
    <property type="entry name" value="Probable tRNA modification gtpase trme, domain 1"/>
    <property type="match status" value="1"/>
</dbReference>
<dbReference type="Gene3D" id="3.30.70.1520">
    <property type="entry name" value="Heterotetrameric sarcosine oxidase"/>
    <property type="match status" value="1"/>
</dbReference>
<evidence type="ECO:0000313" key="2">
    <source>
        <dbReference type="Proteomes" id="UP000298579"/>
    </source>
</evidence>
<dbReference type="Pfam" id="PF04268">
    <property type="entry name" value="SoxG"/>
    <property type="match status" value="1"/>
</dbReference>
<accession>A0AAE6EHR3</accession>
<dbReference type="GO" id="GO:0008115">
    <property type="term" value="F:sarcosine oxidase activity"/>
    <property type="evidence" value="ECO:0007669"/>
    <property type="project" value="InterPro"/>
</dbReference>